<sequence length="341" mass="34199">MNRAVAHGLIPGSITDVPGIEAGHHTLSGRPTGCTVVLCEQGAVAAVDVRGGAPGSRETALLDPANLVERIHAVVLSGGSAYGLDSAGGVMRWLESRGIGFPIGSDAGMLGRVPIVCGAVLMDLGVGDFSLRPDIEAGWRACEAAGPEALPEGNLGAGAGATVGKLFGAQWAMKGGFGGSSWRFAEQGWTLGVAVAVNAVGDVRDPRDNRLIAGARDLHGLRDSQAAMFGVAPNGGVPGGNTTIGVVATDAPLSRGQAGRLAQMAQDGYARAISPIHTPFDGDTLFALSTAPPGSGEVSARELTALGSVAATLVAHAIARAVLAAEGLPEYGLPAARDLPA</sequence>
<comment type="similarity">
    <text evidence="1">Belongs to the peptidase S58 family.</text>
</comment>
<dbReference type="AlphaFoldDB" id="A0A172YDJ4"/>
<dbReference type="Gene3D" id="3.60.70.12">
    <property type="entry name" value="L-amino peptidase D-ALA esterase/amidase"/>
    <property type="match status" value="1"/>
</dbReference>
<dbReference type="EMBL" id="CP015243">
    <property type="protein sequence ID" value="ANF57340.1"/>
    <property type="molecule type" value="Genomic_DNA"/>
</dbReference>
<accession>A0A172YDJ4</accession>
<dbReference type="Proteomes" id="UP000077875">
    <property type="component" value="Chromosome"/>
</dbReference>
<dbReference type="KEGG" id="haa:A5892_07585"/>
<dbReference type="CDD" id="cd02252">
    <property type="entry name" value="nylC_like"/>
    <property type="match status" value="1"/>
</dbReference>
<evidence type="ECO:0000313" key="3">
    <source>
        <dbReference type="Proteomes" id="UP000077875"/>
    </source>
</evidence>
<dbReference type="RefSeq" id="WP_064122291.1">
    <property type="nucleotide sequence ID" value="NZ_CP015243.1"/>
</dbReference>
<dbReference type="GO" id="GO:0004177">
    <property type="term" value="F:aminopeptidase activity"/>
    <property type="evidence" value="ECO:0007669"/>
    <property type="project" value="TreeGrafter"/>
</dbReference>
<dbReference type="InterPro" id="IPR005321">
    <property type="entry name" value="Peptidase_S58_DmpA"/>
</dbReference>
<keyword evidence="3" id="KW-1185">Reference proteome</keyword>
<proteinExistence type="inferred from homology"/>
<protein>
    <submittedName>
        <fullName evidence="2">Peptidase S58</fullName>
    </submittedName>
</protein>
<dbReference type="PANTHER" id="PTHR36512:SF3">
    <property type="entry name" value="BLR5678 PROTEIN"/>
    <property type="match status" value="1"/>
</dbReference>
<dbReference type="SUPFAM" id="SSF56266">
    <property type="entry name" value="DmpA/ArgJ-like"/>
    <property type="match status" value="1"/>
</dbReference>
<dbReference type="PANTHER" id="PTHR36512">
    <property type="entry name" value="D-AMINOPEPTIDASE"/>
    <property type="match status" value="1"/>
</dbReference>
<organism evidence="2 3">
    <name type="scientific">Halotalea alkalilenta</name>
    <dbReference type="NCBI Taxonomy" id="376489"/>
    <lineage>
        <taxon>Bacteria</taxon>
        <taxon>Pseudomonadati</taxon>
        <taxon>Pseudomonadota</taxon>
        <taxon>Gammaproteobacteria</taxon>
        <taxon>Oceanospirillales</taxon>
        <taxon>Halomonadaceae</taxon>
        <taxon>Halotalea</taxon>
    </lineage>
</organism>
<dbReference type="STRING" id="376489.A5892_07585"/>
<evidence type="ECO:0000256" key="1">
    <source>
        <dbReference type="ARBA" id="ARBA00007068"/>
    </source>
</evidence>
<gene>
    <name evidence="2" type="ORF">A5892_07585</name>
</gene>
<dbReference type="InterPro" id="IPR016117">
    <property type="entry name" value="ArgJ-like_dom_sf"/>
</dbReference>
<evidence type="ECO:0000313" key="2">
    <source>
        <dbReference type="EMBL" id="ANF57340.1"/>
    </source>
</evidence>
<dbReference type="Pfam" id="PF03576">
    <property type="entry name" value="Peptidase_S58"/>
    <property type="match status" value="1"/>
</dbReference>
<name>A0A172YDJ4_9GAMM</name>
<reference evidence="2 3" key="1">
    <citation type="submission" date="2016-04" db="EMBL/GenBank/DDBJ databases">
        <title>Complete Genome Sequence of Halotalea alkalilenta IHB B 13600.</title>
        <authorList>
            <person name="Swarnkar M.K."/>
            <person name="Sharma A."/>
            <person name="Kaushal K."/>
            <person name="Soni R."/>
            <person name="Rana S."/>
            <person name="Singh A.K."/>
            <person name="Gulati A."/>
        </authorList>
    </citation>
    <scope>NUCLEOTIDE SEQUENCE [LARGE SCALE GENOMIC DNA]</scope>
    <source>
        <strain evidence="2 3">IHB B 13600</strain>
    </source>
</reference>